<feature type="compositionally biased region" description="Polar residues" evidence="1">
    <location>
        <begin position="18"/>
        <end position="34"/>
    </location>
</feature>
<proteinExistence type="predicted"/>
<dbReference type="AlphaFoldDB" id="A0A9W8YAF1"/>
<comment type="caution">
    <text evidence="2">The sequence shown here is derived from an EMBL/GenBank/DDBJ whole genome shotgun (WGS) entry which is preliminary data.</text>
</comment>
<name>A0A9W8YAF1_9PLEO</name>
<dbReference type="EMBL" id="JAPEUY010000006">
    <property type="protein sequence ID" value="KAJ4372461.1"/>
    <property type="molecule type" value="Genomic_DNA"/>
</dbReference>
<sequence length="340" mass="36686">MPRSTSASPLKRSRTSDSEASSISEKATVTPSAQDETKASPMPPPASFPTTSPAPVTRSSVLRQKLQAFKRVPSSMSAPDQNQPKVPRAVSVGPENITTAGVAHDVSGPKGGNDMSNQGPYGNTELTLAIIFENMRGTGSGASMISSITAAQASLEQLKSTYQRVSTTPINPADRDHIIKALETLKEGHDPKTASMKGAKQPPKAPQADHKMPVTTTAPRQGILDQPWLKHRVFAQEIHDQKLALRLKAENIEGFIAGVASAQEALTDLKSDIREAYNLGLTEGMAKGKETTMADQEATKEHFEQCKKWLREMAHTRKKGEKARVSALITEAEMAEWLGL</sequence>
<keyword evidence="3" id="KW-1185">Reference proteome</keyword>
<feature type="region of interest" description="Disordered" evidence="1">
    <location>
        <begin position="1"/>
        <end position="66"/>
    </location>
</feature>
<gene>
    <name evidence="2" type="ORF">N0V83_004235</name>
</gene>
<evidence type="ECO:0000313" key="3">
    <source>
        <dbReference type="Proteomes" id="UP001140560"/>
    </source>
</evidence>
<evidence type="ECO:0000256" key="1">
    <source>
        <dbReference type="SAM" id="MobiDB-lite"/>
    </source>
</evidence>
<evidence type="ECO:0000313" key="2">
    <source>
        <dbReference type="EMBL" id="KAJ4372461.1"/>
    </source>
</evidence>
<dbReference type="Proteomes" id="UP001140560">
    <property type="component" value="Unassembled WGS sequence"/>
</dbReference>
<reference evidence="2" key="1">
    <citation type="submission" date="2022-10" db="EMBL/GenBank/DDBJ databases">
        <title>Tapping the CABI collections for fungal endophytes: first genome assemblies for Collariella, Neodidymelliopsis, Ascochyta clinopodiicola, Didymella pomorum, Didymosphaeria variabile, Neocosmospora piperis and Neocucurbitaria cava.</title>
        <authorList>
            <person name="Hill R."/>
        </authorList>
    </citation>
    <scope>NUCLEOTIDE SEQUENCE</scope>
    <source>
        <strain evidence="2">IMI 356814</strain>
    </source>
</reference>
<feature type="compositionally biased region" description="Low complexity" evidence="1">
    <location>
        <begin position="48"/>
        <end position="57"/>
    </location>
</feature>
<feature type="region of interest" description="Disordered" evidence="1">
    <location>
        <begin position="189"/>
        <end position="213"/>
    </location>
</feature>
<accession>A0A9W8YAF1</accession>
<organism evidence="2 3">
    <name type="scientific">Neocucurbitaria cava</name>
    <dbReference type="NCBI Taxonomy" id="798079"/>
    <lineage>
        <taxon>Eukaryota</taxon>
        <taxon>Fungi</taxon>
        <taxon>Dikarya</taxon>
        <taxon>Ascomycota</taxon>
        <taxon>Pezizomycotina</taxon>
        <taxon>Dothideomycetes</taxon>
        <taxon>Pleosporomycetidae</taxon>
        <taxon>Pleosporales</taxon>
        <taxon>Pleosporineae</taxon>
        <taxon>Cucurbitariaceae</taxon>
        <taxon>Neocucurbitaria</taxon>
    </lineage>
</organism>
<protein>
    <submittedName>
        <fullName evidence="2">Uncharacterized protein</fullName>
    </submittedName>
</protein>